<name>A0A6G1BQN0_9ORYZ</name>
<proteinExistence type="predicted"/>
<dbReference type="EMBL" id="SPHZ02000012">
    <property type="protein sequence ID" value="KAF0889713.1"/>
    <property type="molecule type" value="Genomic_DNA"/>
</dbReference>
<organism evidence="1 2">
    <name type="scientific">Oryza meyeriana var. granulata</name>
    <dbReference type="NCBI Taxonomy" id="110450"/>
    <lineage>
        <taxon>Eukaryota</taxon>
        <taxon>Viridiplantae</taxon>
        <taxon>Streptophyta</taxon>
        <taxon>Embryophyta</taxon>
        <taxon>Tracheophyta</taxon>
        <taxon>Spermatophyta</taxon>
        <taxon>Magnoliopsida</taxon>
        <taxon>Liliopsida</taxon>
        <taxon>Poales</taxon>
        <taxon>Poaceae</taxon>
        <taxon>BOP clade</taxon>
        <taxon>Oryzoideae</taxon>
        <taxon>Oryzeae</taxon>
        <taxon>Oryzinae</taxon>
        <taxon>Oryza</taxon>
        <taxon>Oryza meyeriana</taxon>
    </lineage>
</organism>
<dbReference type="Proteomes" id="UP000479710">
    <property type="component" value="Unassembled WGS sequence"/>
</dbReference>
<evidence type="ECO:0000313" key="2">
    <source>
        <dbReference type="Proteomes" id="UP000479710"/>
    </source>
</evidence>
<accession>A0A6G1BQN0</accession>
<comment type="caution">
    <text evidence="1">The sequence shown here is derived from an EMBL/GenBank/DDBJ whole genome shotgun (WGS) entry which is preliminary data.</text>
</comment>
<keyword evidence="2" id="KW-1185">Reference proteome</keyword>
<evidence type="ECO:0000313" key="1">
    <source>
        <dbReference type="EMBL" id="KAF0889713.1"/>
    </source>
</evidence>
<reference evidence="1 2" key="1">
    <citation type="submission" date="2019-11" db="EMBL/GenBank/DDBJ databases">
        <title>Whole genome sequence of Oryza granulata.</title>
        <authorList>
            <person name="Li W."/>
        </authorList>
    </citation>
    <scope>NUCLEOTIDE SEQUENCE [LARGE SCALE GENOMIC DNA]</scope>
    <source>
        <strain evidence="2">cv. Menghai</strain>
        <tissue evidence="1">Leaf</tissue>
    </source>
</reference>
<gene>
    <name evidence="1" type="ORF">E2562_030505</name>
</gene>
<dbReference type="AlphaFoldDB" id="A0A6G1BQN0"/>
<protein>
    <submittedName>
        <fullName evidence="1">Uncharacterized protein</fullName>
    </submittedName>
</protein>
<sequence length="134" mass="15607">MRRGVREADKQRKSRTLIVGFHSVHRARSEANNKKQKIFKDFLDVLCSGLGCTPRLSIVAIKSVATATRKNPWSQHAFQISVDEETRGCRLFCPHIMKVLWHLQVERIPSRCKKMKTMILKKYQLKIAIFLMQI</sequence>